<dbReference type="AlphaFoldDB" id="A0A8T8KGC8"/>
<dbReference type="Pfam" id="PF01970">
    <property type="entry name" value="TctA"/>
    <property type="match status" value="1"/>
</dbReference>
<evidence type="ECO:0000259" key="2">
    <source>
        <dbReference type="Pfam" id="PF01970"/>
    </source>
</evidence>
<feature type="transmembrane region" description="Helical" evidence="1">
    <location>
        <begin position="279"/>
        <end position="299"/>
    </location>
</feature>
<feature type="transmembrane region" description="Helical" evidence="1">
    <location>
        <begin position="222"/>
        <end position="242"/>
    </location>
</feature>
<feature type="transmembrane region" description="Helical" evidence="1">
    <location>
        <begin position="371"/>
        <end position="391"/>
    </location>
</feature>
<feature type="transmembrane region" description="Helical" evidence="1">
    <location>
        <begin position="345"/>
        <end position="366"/>
    </location>
</feature>
<accession>A0A8T8KGC8</accession>
<gene>
    <name evidence="3" type="ORF">HYG87_07865</name>
</gene>
<evidence type="ECO:0000313" key="4">
    <source>
        <dbReference type="Proteomes" id="UP000681041"/>
    </source>
</evidence>
<dbReference type="GeneID" id="64820672"/>
<dbReference type="PANTHER" id="PTHR42204">
    <property type="entry name" value="INTEGRAL MEMBRANE PROTEIN"/>
    <property type="match status" value="1"/>
</dbReference>
<evidence type="ECO:0000256" key="1">
    <source>
        <dbReference type="SAM" id="Phobius"/>
    </source>
</evidence>
<protein>
    <submittedName>
        <fullName evidence="3">Tripartite tricarboxylate transporter permease</fullName>
    </submittedName>
</protein>
<feature type="transmembrane region" description="Helical" evidence="1">
    <location>
        <begin position="397"/>
        <end position="414"/>
    </location>
</feature>
<evidence type="ECO:0000313" key="3">
    <source>
        <dbReference type="EMBL" id="QUH24341.1"/>
    </source>
</evidence>
<keyword evidence="1" id="KW-0472">Membrane</keyword>
<sequence>MFDLILACFAGIFCGAITGLIPGIHVNTAGAIIFASSVFLLNNFSPEFLGVFLASMAISHALLEFIPSILLGVPEESTALSVLPGHRMVLQGRAREAIRLVAFGGFGAILITILLLPLFIMILPPFYYLIKPYIWILLIFGSFYMIIRLSKDLKTFFWSLVLFLFSGIVGWVMLETPMSANLSLMCLFTGFFGVSTLIYSLNENSFLPHQNKFSKLNFNASLFRGIISGGVSGTILGFLPGFGPAQGTIIAQELSGGGTENSTEKFLTSISGLNTADTLFSLVAIFLIGNPRSGIAVYISQIIQDFTLSHLLFFIFASLTSVSVALILCLKIGDWLSDSLQGINYNKLTLVAISLMVTILMIFSILEQSNILFIILALLTSTALGLLPHYLGVSKSHLMGVLIVPAIVIYYIKFH</sequence>
<keyword evidence="1" id="KW-0812">Transmembrane</keyword>
<feature type="domain" description="DUF112" evidence="2">
    <location>
        <begin position="5"/>
        <end position="399"/>
    </location>
</feature>
<proteinExistence type="predicted"/>
<reference evidence="3" key="1">
    <citation type="submission" date="2020-07" db="EMBL/GenBank/DDBJ databases">
        <title>Methanobacterium. sp. MethCan genome.</title>
        <authorList>
            <person name="Postec A."/>
            <person name="Quemeneur M."/>
        </authorList>
    </citation>
    <scope>NUCLEOTIDE SEQUENCE</scope>
    <source>
        <strain evidence="3">MethCAN</strain>
    </source>
</reference>
<keyword evidence="1" id="KW-1133">Transmembrane helix</keyword>
<feature type="transmembrane region" description="Helical" evidence="1">
    <location>
        <begin position="311"/>
        <end position="333"/>
    </location>
</feature>
<dbReference type="KEGG" id="meme:HYG87_07865"/>
<feature type="transmembrane region" description="Helical" evidence="1">
    <location>
        <begin position="126"/>
        <end position="147"/>
    </location>
</feature>
<feature type="transmembrane region" description="Helical" evidence="1">
    <location>
        <begin position="97"/>
        <end position="120"/>
    </location>
</feature>
<dbReference type="EMBL" id="CP058560">
    <property type="protein sequence ID" value="QUH24341.1"/>
    <property type="molecule type" value="Genomic_DNA"/>
</dbReference>
<dbReference type="RefSeq" id="WP_211534264.1">
    <property type="nucleotide sequence ID" value="NZ_CP058560.1"/>
</dbReference>
<organism evidence="3 4">
    <name type="scientific">Methanobacterium alkalithermotolerans</name>
    <dbReference type="NCBI Taxonomy" id="2731220"/>
    <lineage>
        <taxon>Archaea</taxon>
        <taxon>Methanobacteriati</taxon>
        <taxon>Methanobacteriota</taxon>
        <taxon>Methanomada group</taxon>
        <taxon>Methanobacteria</taxon>
        <taxon>Methanobacteriales</taxon>
        <taxon>Methanobacteriaceae</taxon>
        <taxon>Methanobacterium</taxon>
    </lineage>
</organism>
<feature type="transmembrane region" description="Helical" evidence="1">
    <location>
        <begin position="51"/>
        <end position="73"/>
    </location>
</feature>
<dbReference type="PANTHER" id="PTHR42204:SF1">
    <property type="entry name" value="INTEGRAL MEMBRANE PROTEIN"/>
    <property type="match status" value="1"/>
</dbReference>
<feature type="transmembrane region" description="Helical" evidence="1">
    <location>
        <begin position="156"/>
        <end position="174"/>
    </location>
</feature>
<dbReference type="OrthoDB" id="53365at2157"/>
<dbReference type="Proteomes" id="UP000681041">
    <property type="component" value="Chromosome"/>
</dbReference>
<keyword evidence="4" id="KW-1185">Reference proteome</keyword>
<feature type="transmembrane region" description="Helical" evidence="1">
    <location>
        <begin position="180"/>
        <end position="201"/>
    </location>
</feature>
<name>A0A8T8KGC8_9EURY</name>
<dbReference type="InterPro" id="IPR002823">
    <property type="entry name" value="DUF112_TM"/>
</dbReference>